<dbReference type="Proteomes" id="UP000229730">
    <property type="component" value="Unassembled WGS sequence"/>
</dbReference>
<dbReference type="OrthoDB" id="793407at2"/>
<feature type="domain" description="Activator of Hsp90 ATPase homologue 1/2-like C-terminal" evidence="2">
    <location>
        <begin position="20"/>
        <end position="147"/>
    </location>
</feature>
<evidence type="ECO:0000313" key="3">
    <source>
        <dbReference type="EMBL" id="PHZ86442.1"/>
    </source>
</evidence>
<proteinExistence type="inferred from homology"/>
<dbReference type="InterPro" id="IPR013538">
    <property type="entry name" value="ASHA1/2-like_C"/>
</dbReference>
<sequence>MTEIANDIDPILKSVVIDKSPDAVFRFFVDHMSEWWPLEESCDATDNKPLARIVFPREIGQEIRGEYADGTGFVIGRLRHFEEPRRILFTWHWGWEPTEATEVEVSFTAEGSATRLDLVHRGWEKLGARGPKERRDHEGGWDLIIGELFRAWCAAKK</sequence>
<dbReference type="Pfam" id="PF08327">
    <property type="entry name" value="AHSA1"/>
    <property type="match status" value="1"/>
</dbReference>
<dbReference type="AlphaFoldDB" id="A0A2G4YVS3"/>
<organism evidence="3 4">
    <name type="scientific">Paremcibacter congregatus</name>
    <dbReference type="NCBI Taxonomy" id="2043170"/>
    <lineage>
        <taxon>Bacteria</taxon>
        <taxon>Pseudomonadati</taxon>
        <taxon>Pseudomonadota</taxon>
        <taxon>Alphaproteobacteria</taxon>
        <taxon>Emcibacterales</taxon>
        <taxon>Emcibacteraceae</taxon>
        <taxon>Paremcibacter</taxon>
    </lineage>
</organism>
<accession>A0A2G4YVS3</accession>
<gene>
    <name evidence="3" type="ORF">CRD36_00715</name>
</gene>
<dbReference type="Gene3D" id="3.30.530.20">
    <property type="match status" value="1"/>
</dbReference>
<dbReference type="SUPFAM" id="SSF55961">
    <property type="entry name" value="Bet v1-like"/>
    <property type="match status" value="1"/>
</dbReference>
<protein>
    <recommendedName>
        <fullName evidence="2">Activator of Hsp90 ATPase homologue 1/2-like C-terminal domain-containing protein</fullName>
    </recommendedName>
</protein>
<evidence type="ECO:0000256" key="1">
    <source>
        <dbReference type="ARBA" id="ARBA00006817"/>
    </source>
</evidence>
<name>A0A2G4YVS3_9PROT</name>
<comment type="caution">
    <text evidence="3">The sequence shown here is derived from an EMBL/GenBank/DDBJ whole genome shotgun (WGS) entry which is preliminary data.</text>
</comment>
<evidence type="ECO:0000313" key="4">
    <source>
        <dbReference type="Proteomes" id="UP000229730"/>
    </source>
</evidence>
<reference evidence="3 4" key="1">
    <citation type="submission" date="2017-10" db="EMBL/GenBank/DDBJ databases">
        <title>Frigbacter circumglobatus gen. nov. sp. nov., isolated from sediment cultured in situ.</title>
        <authorList>
            <person name="Zhao Z."/>
        </authorList>
    </citation>
    <scope>NUCLEOTIDE SEQUENCE [LARGE SCALE GENOMIC DNA]</scope>
    <source>
        <strain evidence="3 4">ZYL</strain>
    </source>
</reference>
<dbReference type="EMBL" id="PDEM01000007">
    <property type="protein sequence ID" value="PHZ86442.1"/>
    <property type="molecule type" value="Genomic_DNA"/>
</dbReference>
<dbReference type="InParanoid" id="A0A2G4YVS3"/>
<dbReference type="RefSeq" id="WP_099470819.1">
    <property type="nucleotide sequence ID" value="NZ_CP041025.1"/>
</dbReference>
<keyword evidence="4" id="KW-1185">Reference proteome</keyword>
<dbReference type="InterPro" id="IPR023393">
    <property type="entry name" value="START-like_dom_sf"/>
</dbReference>
<evidence type="ECO:0000259" key="2">
    <source>
        <dbReference type="Pfam" id="PF08327"/>
    </source>
</evidence>
<comment type="similarity">
    <text evidence="1">Belongs to the AHA1 family.</text>
</comment>